<evidence type="ECO:0000313" key="6">
    <source>
        <dbReference type="Proteomes" id="UP000502345"/>
    </source>
</evidence>
<dbReference type="PROSITE" id="PS00775">
    <property type="entry name" value="GLYCOSYL_HYDROL_F3"/>
    <property type="match status" value="1"/>
</dbReference>
<proteinExistence type="inferred from homology"/>
<evidence type="ECO:0000313" key="5">
    <source>
        <dbReference type="EMBL" id="QIP41224.1"/>
    </source>
</evidence>
<dbReference type="GO" id="GO:0004553">
    <property type="term" value="F:hydrolase activity, hydrolyzing O-glycosyl compounds"/>
    <property type="evidence" value="ECO:0007669"/>
    <property type="project" value="InterPro"/>
</dbReference>
<dbReference type="Gene3D" id="3.20.20.300">
    <property type="entry name" value="Glycoside hydrolase, family 3, N-terminal domain"/>
    <property type="match status" value="1"/>
</dbReference>
<protein>
    <submittedName>
        <fullName evidence="5">Beta-glucosidase</fullName>
    </submittedName>
</protein>
<dbReference type="Proteomes" id="UP000502345">
    <property type="component" value="Chromosome"/>
</dbReference>
<dbReference type="Pfam" id="PF00933">
    <property type="entry name" value="Glyco_hydro_3"/>
    <property type="match status" value="1"/>
</dbReference>
<dbReference type="InterPro" id="IPR001764">
    <property type="entry name" value="Glyco_hydro_3_N"/>
</dbReference>
<evidence type="ECO:0000259" key="4">
    <source>
        <dbReference type="Pfam" id="PF00933"/>
    </source>
</evidence>
<comment type="similarity">
    <text evidence="1">Belongs to the glycosyl hydrolase 3 family.</text>
</comment>
<sequence>MELTAATGRNDVTENYVDGLSLEEKASLTSGSDFWHSQSVAGIESILLTDGPHGVRKQPEGGDALGLGHSIPATCFPPAVGLGSSWNLDLIRQVGEALGDEAKAEQVSVLLGPGINIKRSPLCGRNFEYVSEDPFLSGRVAAALITGIQSRGVGTSLKHFAANNQEHDRMRVSADVDERTLREIYLAGFEYAVKTAAPTTVMCSYNKINGVYSSQNHWLLTEVLREQWGFDGLVVSDWGAVNDRVAALAAGLDLEMPPTGTDTQIVDAVRGGDLDESVLTTAAERLATLVARTAAARTEGHTYDVERHHELARTAAAESAVLLANDGELLPLTPAGKPSR</sequence>
<dbReference type="EMBL" id="CP050124">
    <property type="protein sequence ID" value="QIP41224.1"/>
    <property type="molecule type" value="Genomic_DNA"/>
</dbReference>
<reference evidence="5 6" key="1">
    <citation type="submission" date="2020-03" db="EMBL/GenBank/DDBJ databases">
        <title>Screen low temperature-resistant strains for efficient degradation of petroleum hydrocarbons under the low temperature.</title>
        <authorList>
            <person name="Wang Y."/>
            <person name="Chen J."/>
        </authorList>
    </citation>
    <scope>NUCLEOTIDE SEQUENCE [LARGE SCALE GENOMIC DNA]</scope>
    <source>
        <strain evidence="5 6">KB1</strain>
    </source>
</reference>
<dbReference type="PRINTS" id="PR00133">
    <property type="entry name" value="GLHYDRLASE3"/>
</dbReference>
<name>A0A6G9CWF0_RHOER</name>
<evidence type="ECO:0000256" key="3">
    <source>
        <dbReference type="ARBA" id="ARBA00023277"/>
    </source>
</evidence>
<keyword evidence="3" id="KW-0119">Carbohydrate metabolism</keyword>
<dbReference type="AlphaFoldDB" id="A0A6G9CWF0"/>
<evidence type="ECO:0000256" key="2">
    <source>
        <dbReference type="ARBA" id="ARBA00022801"/>
    </source>
</evidence>
<dbReference type="InterPro" id="IPR050288">
    <property type="entry name" value="Cellulose_deg_GH3"/>
</dbReference>
<feature type="domain" description="Glycoside hydrolase family 3 N-terminal" evidence="4">
    <location>
        <begin position="70"/>
        <end position="289"/>
    </location>
</feature>
<gene>
    <name evidence="5" type="ORF">G9444_3980</name>
</gene>
<dbReference type="Gene3D" id="3.40.50.1700">
    <property type="entry name" value="Glycoside hydrolase family 3 C-terminal domain"/>
    <property type="match status" value="1"/>
</dbReference>
<dbReference type="PANTHER" id="PTHR42715">
    <property type="entry name" value="BETA-GLUCOSIDASE"/>
    <property type="match status" value="1"/>
</dbReference>
<dbReference type="InterPro" id="IPR036962">
    <property type="entry name" value="Glyco_hydro_3_N_sf"/>
</dbReference>
<dbReference type="PANTHER" id="PTHR42715:SF10">
    <property type="entry name" value="BETA-GLUCOSIDASE"/>
    <property type="match status" value="1"/>
</dbReference>
<organism evidence="5 6">
    <name type="scientific">Rhodococcus erythropolis</name>
    <name type="common">Arthrobacter picolinophilus</name>
    <dbReference type="NCBI Taxonomy" id="1833"/>
    <lineage>
        <taxon>Bacteria</taxon>
        <taxon>Bacillati</taxon>
        <taxon>Actinomycetota</taxon>
        <taxon>Actinomycetes</taxon>
        <taxon>Mycobacteriales</taxon>
        <taxon>Nocardiaceae</taxon>
        <taxon>Rhodococcus</taxon>
        <taxon>Rhodococcus erythropolis group</taxon>
    </lineage>
</organism>
<dbReference type="InterPro" id="IPR017853">
    <property type="entry name" value="GH"/>
</dbReference>
<evidence type="ECO:0000256" key="1">
    <source>
        <dbReference type="ARBA" id="ARBA00005336"/>
    </source>
</evidence>
<dbReference type="SUPFAM" id="SSF51445">
    <property type="entry name" value="(Trans)glycosidases"/>
    <property type="match status" value="1"/>
</dbReference>
<accession>A0A6G9CWF0</accession>
<dbReference type="InterPro" id="IPR019800">
    <property type="entry name" value="Glyco_hydro_3_AS"/>
</dbReference>
<keyword evidence="2" id="KW-0378">Hydrolase</keyword>
<dbReference type="GO" id="GO:0005975">
    <property type="term" value="P:carbohydrate metabolic process"/>
    <property type="evidence" value="ECO:0007669"/>
    <property type="project" value="InterPro"/>
</dbReference>
<dbReference type="InterPro" id="IPR036881">
    <property type="entry name" value="Glyco_hydro_3_C_sf"/>
</dbReference>